<proteinExistence type="predicted"/>
<comment type="caution">
    <text evidence="1">The sequence shown here is derived from an EMBL/GenBank/DDBJ whole genome shotgun (WGS) entry which is preliminary data.</text>
</comment>
<evidence type="ECO:0000313" key="1">
    <source>
        <dbReference type="EMBL" id="ETP51992.1"/>
    </source>
</evidence>
<reference evidence="1 2" key="1">
    <citation type="submission" date="2013-11" db="EMBL/GenBank/DDBJ databases">
        <title>The Genome Sequence of Phytophthora parasitica P10297.</title>
        <authorList>
            <consortium name="The Broad Institute Genomics Platform"/>
            <person name="Russ C."/>
            <person name="Tyler B."/>
            <person name="Panabieres F."/>
            <person name="Shan W."/>
            <person name="Tripathy S."/>
            <person name="Grunwald N."/>
            <person name="Machado M."/>
            <person name="Johnson C.S."/>
            <person name="Walker B."/>
            <person name="Young S.K."/>
            <person name="Zeng Q."/>
            <person name="Gargeya S."/>
            <person name="Fitzgerald M."/>
            <person name="Haas B."/>
            <person name="Abouelleil A."/>
            <person name="Allen A.W."/>
            <person name="Alvarado L."/>
            <person name="Arachchi H.M."/>
            <person name="Berlin A.M."/>
            <person name="Chapman S.B."/>
            <person name="Gainer-Dewar J."/>
            <person name="Goldberg J."/>
            <person name="Griggs A."/>
            <person name="Gujja S."/>
            <person name="Hansen M."/>
            <person name="Howarth C."/>
            <person name="Imamovic A."/>
            <person name="Ireland A."/>
            <person name="Larimer J."/>
            <person name="McCowan C."/>
            <person name="Murphy C."/>
            <person name="Pearson M."/>
            <person name="Poon T.W."/>
            <person name="Priest M."/>
            <person name="Roberts A."/>
            <person name="Saif S."/>
            <person name="Shea T."/>
            <person name="Sisk P."/>
            <person name="Sykes S."/>
            <person name="Wortman J."/>
            <person name="Nusbaum C."/>
            <person name="Birren B."/>
        </authorList>
    </citation>
    <scope>NUCLEOTIDE SEQUENCE [LARGE SCALE GENOMIC DNA]</scope>
    <source>
        <strain evidence="1 2">P10297</strain>
    </source>
</reference>
<gene>
    <name evidence="1" type="ORF">F442_02939</name>
</gene>
<accession>W2ZX99</accession>
<sequence>MSNFETTTRNVSVLRARAIYNTNRERGLRSNSIEKGTEKVNPADEERAIAVTTITERAKAVITKMKTKLKAFMKSDWLVDLVNGLDPIF</sequence>
<evidence type="ECO:0000313" key="2">
    <source>
        <dbReference type="Proteomes" id="UP000018948"/>
    </source>
</evidence>
<name>W2ZX99_PHYNI</name>
<dbReference type="Proteomes" id="UP000018948">
    <property type="component" value="Unassembled WGS sequence"/>
</dbReference>
<protein>
    <submittedName>
        <fullName evidence="1">Uncharacterized protein</fullName>
    </submittedName>
</protein>
<dbReference type="EMBL" id="ANIY01000671">
    <property type="protein sequence ID" value="ETP51992.1"/>
    <property type="molecule type" value="Genomic_DNA"/>
</dbReference>
<dbReference type="AlphaFoldDB" id="W2ZX99"/>
<organism evidence="1 2">
    <name type="scientific">Phytophthora nicotianae P10297</name>
    <dbReference type="NCBI Taxonomy" id="1317064"/>
    <lineage>
        <taxon>Eukaryota</taxon>
        <taxon>Sar</taxon>
        <taxon>Stramenopiles</taxon>
        <taxon>Oomycota</taxon>
        <taxon>Peronosporomycetes</taxon>
        <taxon>Peronosporales</taxon>
        <taxon>Peronosporaceae</taxon>
        <taxon>Phytophthora</taxon>
    </lineage>
</organism>